<evidence type="ECO:0000313" key="2">
    <source>
        <dbReference type="Proteomes" id="UP000887569"/>
    </source>
</evidence>
<evidence type="ECO:0000313" key="4">
    <source>
        <dbReference type="WBParaSite" id="PgR011_g114_t05"/>
    </source>
</evidence>
<name>A0A915AN99_PARUN</name>
<feature type="transmembrane region" description="Helical" evidence="1">
    <location>
        <begin position="12"/>
        <end position="34"/>
    </location>
</feature>
<feature type="transmembrane region" description="Helical" evidence="1">
    <location>
        <begin position="65"/>
        <end position="88"/>
    </location>
</feature>
<keyword evidence="1" id="KW-0472">Membrane</keyword>
<dbReference type="WBParaSite" id="PgR011_g114_t03">
    <property type="protein sequence ID" value="PgR011_g114_t03"/>
    <property type="gene ID" value="PgR011_g114"/>
</dbReference>
<sequence>MFLSFDTYEKVFQWIVRVAPIFFLPFCISAFLTAAPLTNIAFWVSYAGLLSCICVHAARKRNNRYLLIPFVLFKFVFILFIAFAHFILLTRTIIPPLIDHQNELYDIFISYLGFIFVTLLNTYLICANIFFMYVSLTIVFDIEYVRRFDAEMNAGQ</sequence>
<keyword evidence="1" id="KW-1133">Transmembrane helix</keyword>
<dbReference type="Proteomes" id="UP000887569">
    <property type="component" value="Unplaced"/>
</dbReference>
<feature type="transmembrane region" description="Helical" evidence="1">
    <location>
        <begin position="108"/>
        <end position="140"/>
    </location>
</feature>
<keyword evidence="2" id="KW-1185">Reference proteome</keyword>
<evidence type="ECO:0000256" key="1">
    <source>
        <dbReference type="SAM" id="Phobius"/>
    </source>
</evidence>
<keyword evidence="1" id="KW-0812">Transmembrane</keyword>
<evidence type="ECO:0000313" key="3">
    <source>
        <dbReference type="WBParaSite" id="PgR011_g114_t03"/>
    </source>
</evidence>
<accession>A0A915AN99</accession>
<reference evidence="3 4" key="1">
    <citation type="submission" date="2022-11" db="UniProtKB">
        <authorList>
            <consortium name="WormBaseParasite"/>
        </authorList>
    </citation>
    <scope>IDENTIFICATION</scope>
</reference>
<dbReference type="WBParaSite" id="PgR011_g114_t05">
    <property type="protein sequence ID" value="PgR011_g114_t05"/>
    <property type="gene ID" value="PgR011_g114"/>
</dbReference>
<protein>
    <submittedName>
        <fullName evidence="3 4">NADH dehydrogenase subunit 6</fullName>
    </submittedName>
</protein>
<organism evidence="2 3">
    <name type="scientific">Parascaris univalens</name>
    <name type="common">Nematode worm</name>
    <dbReference type="NCBI Taxonomy" id="6257"/>
    <lineage>
        <taxon>Eukaryota</taxon>
        <taxon>Metazoa</taxon>
        <taxon>Ecdysozoa</taxon>
        <taxon>Nematoda</taxon>
        <taxon>Chromadorea</taxon>
        <taxon>Rhabditida</taxon>
        <taxon>Spirurina</taxon>
        <taxon>Ascaridomorpha</taxon>
        <taxon>Ascaridoidea</taxon>
        <taxon>Ascarididae</taxon>
        <taxon>Parascaris</taxon>
    </lineage>
</organism>
<feature type="transmembrane region" description="Helical" evidence="1">
    <location>
        <begin position="40"/>
        <end position="58"/>
    </location>
</feature>
<dbReference type="AlphaFoldDB" id="A0A915AN99"/>
<proteinExistence type="predicted"/>